<dbReference type="Proteomes" id="UP000826550">
    <property type="component" value="Chromosome"/>
</dbReference>
<dbReference type="EMBL" id="CP048268">
    <property type="protein sequence ID" value="QYN53049.1"/>
    <property type="molecule type" value="Genomic_DNA"/>
</dbReference>
<dbReference type="RefSeq" id="WP_220219848.1">
    <property type="nucleotide sequence ID" value="NZ_CP048268.1"/>
</dbReference>
<organism evidence="1 2">
    <name type="scientific">Lactobacillus panisapium</name>
    <dbReference type="NCBI Taxonomy" id="2012495"/>
    <lineage>
        <taxon>Bacteria</taxon>
        <taxon>Bacillati</taxon>
        <taxon>Bacillota</taxon>
        <taxon>Bacilli</taxon>
        <taxon>Lactobacillales</taxon>
        <taxon>Lactobacillaceae</taxon>
        <taxon>Lactobacillus</taxon>
    </lineage>
</organism>
<reference evidence="1 2" key="1">
    <citation type="submission" date="2020-01" db="EMBL/GenBank/DDBJ databases">
        <title>Vast differences in strain-level diversity in the gut microbiota of two closely related honey bee species.</title>
        <authorList>
            <person name="Ellegaard K.M."/>
            <person name="Suenami S."/>
            <person name="Miyazaki R."/>
            <person name="Engel P."/>
        </authorList>
    </citation>
    <scope>NUCLEOTIDE SEQUENCE [LARGE SCALE GENOMIC DNA]</scope>
    <source>
        <strain evidence="1 2">ESL0416</strain>
    </source>
</reference>
<dbReference type="InterPro" id="IPR010022">
    <property type="entry name" value="XkdX"/>
</dbReference>
<keyword evidence="2" id="KW-1185">Reference proteome</keyword>
<dbReference type="Pfam" id="PF09693">
    <property type="entry name" value="Phage_XkdX"/>
    <property type="match status" value="1"/>
</dbReference>
<evidence type="ECO:0000313" key="2">
    <source>
        <dbReference type="Proteomes" id="UP000826550"/>
    </source>
</evidence>
<gene>
    <name evidence="1" type="ORF">GYM71_06280</name>
</gene>
<name>A0ABX8W633_9LACO</name>
<protein>
    <submittedName>
        <fullName evidence="1">XkdX family protein</fullName>
    </submittedName>
</protein>
<sequence length="50" mass="5638">MLNIFKNLAMQFYNTGWYDKAIIASFVQVGALTADDFQEITGDKYATQNA</sequence>
<evidence type="ECO:0000313" key="1">
    <source>
        <dbReference type="EMBL" id="QYN53049.1"/>
    </source>
</evidence>
<proteinExistence type="predicted"/>
<accession>A0ABX8W633</accession>